<evidence type="ECO:0000313" key="3">
    <source>
        <dbReference type="Proteomes" id="UP000319941"/>
    </source>
</evidence>
<dbReference type="Gene3D" id="3.10.180.10">
    <property type="entry name" value="2,3-Dihydroxybiphenyl 1,2-Dioxygenase, domain 1"/>
    <property type="match status" value="1"/>
</dbReference>
<reference evidence="2 3" key="1">
    <citation type="submission" date="2019-07" db="EMBL/GenBank/DDBJ databases">
        <title>Diversity of Bacteria from Kongsfjorden, Arctic.</title>
        <authorList>
            <person name="Yu Y."/>
        </authorList>
    </citation>
    <scope>NUCLEOTIDE SEQUENCE [LARGE SCALE GENOMIC DNA]</scope>
    <source>
        <strain evidence="2 3">SM1923</strain>
    </source>
</reference>
<dbReference type="PANTHER" id="PTHR46142">
    <property type="match status" value="1"/>
</dbReference>
<dbReference type="Proteomes" id="UP000319941">
    <property type="component" value="Unassembled WGS sequence"/>
</dbReference>
<dbReference type="Pfam" id="PF00903">
    <property type="entry name" value="Glyoxalase"/>
    <property type="match status" value="1"/>
</dbReference>
<proteinExistence type="predicted"/>
<evidence type="ECO:0000259" key="1">
    <source>
        <dbReference type="PROSITE" id="PS51819"/>
    </source>
</evidence>
<dbReference type="STRING" id="553385.GCA_000591415_02299"/>
<dbReference type="InterPro" id="IPR029068">
    <property type="entry name" value="Glyas_Bleomycin-R_OHBP_Dase"/>
</dbReference>
<protein>
    <submittedName>
        <fullName evidence="2">Glyoxalase</fullName>
    </submittedName>
</protein>
<sequence>MGIQRLDHVNIRTGQLNEMMSWYGEVLGLYPGDRPDFSFGGAWLYAEKAVVIHLIDIGEEAAVGGEANLKLEHFSLAATDIESFESELEASNTPYQRIVLASIGEIQLHMRDPDGNHLHIDFSTSG</sequence>
<dbReference type="RefSeq" id="WP_024952316.1">
    <property type="nucleotide sequence ID" value="NZ_CAWOWR010000116.1"/>
</dbReference>
<evidence type="ECO:0000313" key="2">
    <source>
        <dbReference type="EMBL" id="TVU70116.1"/>
    </source>
</evidence>
<dbReference type="PANTHER" id="PTHR46142:SF3">
    <property type="entry name" value="F18B13.24 PROTEIN"/>
    <property type="match status" value="1"/>
</dbReference>
<dbReference type="PROSITE" id="PS51819">
    <property type="entry name" value="VOC"/>
    <property type="match status" value="1"/>
</dbReference>
<dbReference type="InterPro" id="IPR037523">
    <property type="entry name" value="VOC_core"/>
</dbReference>
<dbReference type="InterPro" id="IPR004360">
    <property type="entry name" value="Glyas_Fos-R_dOase_dom"/>
</dbReference>
<comment type="caution">
    <text evidence="2">The sequence shown here is derived from an EMBL/GenBank/DDBJ whole genome shotgun (WGS) entry which is preliminary data.</text>
</comment>
<dbReference type="AlphaFoldDB" id="A0A558HLU7"/>
<dbReference type="OrthoDB" id="9804944at2"/>
<keyword evidence="3" id="KW-1185">Reference proteome</keyword>
<dbReference type="EMBL" id="VNFH01000006">
    <property type="protein sequence ID" value="TVU70116.1"/>
    <property type="molecule type" value="Genomic_DNA"/>
</dbReference>
<accession>A0A558HLU7</accession>
<organism evidence="2 3">
    <name type="scientific">Cobetia crustatorum</name>
    <dbReference type="NCBI Taxonomy" id="553385"/>
    <lineage>
        <taxon>Bacteria</taxon>
        <taxon>Pseudomonadati</taxon>
        <taxon>Pseudomonadota</taxon>
        <taxon>Gammaproteobacteria</taxon>
        <taxon>Oceanospirillales</taxon>
        <taxon>Halomonadaceae</taxon>
        <taxon>Cobetia</taxon>
    </lineage>
</organism>
<dbReference type="SUPFAM" id="SSF54593">
    <property type="entry name" value="Glyoxalase/Bleomycin resistance protein/Dihydroxybiphenyl dioxygenase"/>
    <property type="match status" value="1"/>
</dbReference>
<name>A0A558HLU7_9GAMM</name>
<gene>
    <name evidence="2" type="ORF">FQP86_09955</name>
</gene>
<feature type="domain" description="VOC" evidence="1">
    <location>
        <begin position="5"/>
        <end position="123"/>
    </location>
</feature>